<evidence type="ECO:0000313" key="2">
    <source>
        <dbReference type="Proteomes" id="UP001054837"/>
    </source>
</evidence>
<dbReference type="AlphaFoldDB" id="A0AAV4RGE6"/>
<name>A0AAV4RGE6_9ARAC</name>
<reference evidence="1 2" key="1">
    <citation type="submission" date="2021-06" db="EMBL/GenBank/DDBJ databases">
        <title>Caerostris darwini draft genome.</title>
        <authorList>
            <person name="Kono N."/>
            <person name="Arakawa K."/>
        </authorList>
    </citation>
    <scope>NUCLEOTIDE SEQUENCE [LARGE SCALE GENOMIC DNA]</scope>
</reference>
<keyword evidence="2" id="KW-1185">Reference proteome</keyword>
<accession>A0AAV4RGE6</accession>
<evidence type="ECO:0000313" key="1">
    <source>
        <dbReference type="EMBL" id="GIY19406.1"/>
    </source>
</evidence>
<organism evidence="1 2">
    <name type="scientific">Caerostris darwini</name>
    <dbReference type="NCBI Taxonomy" id="1538125"/>
    <lineage>
        <taxon>Eukaryota</taxon>
        <taxon>Metazoa</taxon>
        <taxon>Ecdysozoa</taxon>
        <taxon>Arthropoda</taxon>
        <taxon>Chelicerata</taxon>
        <taxon>Arachnida</taxon>
        <taxon>Araneae</taxon>
        <taxon>Araneomorphae</taxon>
        <taxon>Entelegynae</taxon>
        <taxon>Araneoidea</taxon>
        <taxon>Araneidae</taxon>
        <taxon>Caerostris</taxon>
    </lineage>
</organism>
<dbReference type="Proteomes" id="UP001054837">
    <property type="component" value="Unassembled WGS sequence"/>
</dbReference>
<protein>
    <submittedName>
        <fullName evidence="1">Uncharacterized protein</fullName>
    </submittedName>
</protein>
<dbReference type="EMBL" id="BPLQ01006032">
    <property type="protein sequence ID" value="GIY19406.1"/>
    <property type="molecule type" value="Genomic_DNA"/>
</dbReference>
<gene>
    <name evidence="1" type="ORF">CDAR_414771</name>
</gene>
<sequence length="133" mass="15295">MEERGNSRMTNNLLWKNVEILECPRIYYGRIRRIKNLRGNSLSFLDDNSPSDFKRPDGTYFLCLEKPTILSSDDLRHSANCPSDNSTTMHLHVAVGRTVVEPIRKPHIRVNSSPLVELLRTPFPRSPQILDAH</sequence>
<comment type="caution">
    <text evidence="1">The sequence shown here is derived from an EMBL/GenBank/DDBJ whole genome shotgun (WGS) entry which is preliminary data.</text>
</comment>
<proteinExistence type="predicted"/>